<dbReference type="Proteomes" id="UP000009169">
    <property type="component" value="Unassembled WGS sequence"/>
</dbReference>
<organism evidence="2 3">
    <name type="scientific">Trichophyton equinum (strain ATCC MYA-4606 / CBS 127.97)</name>
    <name type="common">Horse ringworm fungus</name>
    <dbReference type="NCBI Taxonomy" id="559882"/>
    <lineage>
        <taxon>Eukaryota</taxon>
        <taxon>Fungi</taxon>
        <taxon>Dikarya</taxon>
        <taxon>Ascomycota</taxon>
        <taxon>Pezizomycotina</taxon>
        <taxon>Eurotiomycetes</taxon>
        <taxon>Eurotiomycetidae</taxon>
        <taxon>Onygenales</taxon>
        <taxon>Arthrodermataceae</taxon>
        <taxon>Trichophyton</taxon>
    </lineage>
</organism>
<evidence type="ECO:0000313" key="2">
    <source>
        <dbReference type="EMBL" id="EGE09113.1"/>
    </source>
</evidence>
<accession>F2Q4P5</accession>
<name>F2Q4P5_TRIEC</name>
<gene>
    <name evidence="2" type="ORF">TEQG_08046</name>
</gene>
<evidence type="ECO:0000313" key="3">
    <source>
        <dbReference type="Proteomes" id="UP000009169"/>
    </source>
</evidence>
<dbReference type="EMBL" id="DS995795">
    <property type="protein sequence ID" value="EGE09113.1"/>
    <property type="molecule type" value="Genomic_DNA"/>
</dbReference>
<sequence>MAITRLNSRLIPYASIGVAASRTRDNRPGRFEKREERKGRGERFDETSICKALRKRDKVEVEALGGFRSYLHPLRLGSISKVA</sequence>
<dbReference type="HOGENOM" id="CLU_2544225_0_0_1"/>
<dbReference type="VEuPathDB" id="FungiDB:TEQG_08046"/>
<protein>
    <submittedName>
        <fullName evidence="2">Uncharacterized protein</fullName>
    </submittedName>
</protein>
<proteinExistence type="predicted"/>
<keyword evidence="3" id="KW-1185">Reference proteome</keyword>
<dbReference type="AlphaFoldDB" id="F2Q4P5"/>
<feature type="region of interest" description="Disordered" evidence="1">
    <location>
        <begin position="22"/>
        <end position="44"/>
    </location>
</feature>
<reference evidence="3" key="1">
    <citation type="journal article" date="2012" name="MBio">
        <title>Comparative genome analysis of Trichophyton rubrum and related dermatophytes reveals candidate genes involved in infection.</title>
        <authorList>
            <person name="Martinez D.A."/>
            <person name="Oliver B.G."/>
            <person name="Graeser Y."/>
            <person name="Goldberg J.M."/>
            <person name="Li W."/>
            <person name="Martinez-Rossi N.M."/>
            <person name="Monod M."/>
            <person name="Shelest E."/>
            <person name="Barton R.C."/>
            <person name="Birch E."/>
            <person name="Brakhage A.A."/>
            <person name="Chen Z."/>
            <person name="Gurr S.J."/>
            <person name="Heiman D."/>
            <person name="Heitman J."/>
            <person name="Kosti I."/>
            <person name="Rossi A."/>
            <person name="Saif S."/>
            <person name="Samalova M."/>
            <person name="Saunders C.W."/>
            <person name="Shea T."/>
            <person name="Summerbell R.C."/>
            <person name="Xu J."/>
            <person name="Young S."/>
            <person name="Zeng Q."/>
            <person name="Birren B.W."/>
            <person name="Cuomo C.A."/>
            <person name="White T.C."/>
        </authorList>
    </citation>
    <scope>NUCLEOTIDE SEQUENCE [LARGE SCALE GENOMIC DNA]</scope>
    <source>
        <strain evidence="3">ATCC MYA-4606 / CBS 127.97</strain>
    </source>
</reference>
<evidence type="ECO:0000256" key="1">
    <source>
        <dbReference type="SAM" id="MobiDB-lite"/>
    </source>
</evidence>